<name>A0A0A9H7F8_ARUDO</name>
<proteinExistence type="predicted"/>
<sequence length="81" mass="9003">MAAHHPAPFSKHFYTLTQHKAMANSLQFVSLQTQREKKKNRALKAEAWIAASAAPWRPCTGFQGTPSVLPAMKVPRPSSPY</sequence>
<dbReference type="EMBL" id="GBRH01165234">
    <property type="protein sequence ID" value="JAE32662.1"/>
    <property type="molecule type" value="Transcribed_RNA"/>
</dbReference>
<dbReference type="AlphaFoldDB" id="A0A0A9H7F8"/>
<organism evidence="1">
    <name type="scientific">Arundo donax</name>
    <name type="common">Giant reed</name>
    <name type="synonym">Donax arundinaceus</name>
    <dbReference type="NCBI Taxonomy" id="35708"/>
    <lineage>
        <taxon>Eukaryota</taxon>
        <taxon>Viridiplantae</taxon>
        <taxon>Streptophyta</taxon>
        <taxon>Embryophyta</taxon>
        <taxon>Tracheophyta</taxon>
        <taxon>Spermatophyta</taxon>
        <taxon>Magnoliopsida</taxon>
        <taxon>Liliopsida</taxon>
        <taxon>Poales</taxon>
        <taxon>Poaceae</taxon>
        <taxon>PACMAD clade</taxon>
        <taxon>Arundinoideae</taxon>
        <taxon>Arundineae</taxon>
        <taxon>Arundo</taxon>
    </lineage>
</organism>
<protein>
    <submittedName>
        <fullName evidence="1">Uncharacterized protein</fullName>
    </submittedName>
</protein>
<reference evidence="1" key="2">
    <citation type="journal article" date="2015" name="Data Brief">
        <title>Shoot transcriptome of the giant reed, Arundo donax.</title>
        <authorList>
            <person name="Barrero R.A."/>
            <person name="Guerrero F.D."/>
            <person name="Moolhuijzen P."/>
            <person name="Goolsby J.A."/>
            <person name="Tidwell J."/>
            <person name="Bellgard S.E."/>
            <person name="Bellgard M.I."/>
        </authorList>
    </citation>
    <scope>NUCLEOTIDE SEQUENCE</scope>
    <source>
        <tissue evidence="1">Shoot tissue taken approximately 20 cm above the soil surface</tissue>
    </source>
</reference>
<accession>A0A0A9H7F8</accession>
<reference evidence="1" key="1">
    <citation type="submission" date="2014-09" db="EMBL/GenBank/DDBJ databases">
        <authorList>
            <person name="Magalhaes I.L.F."/>
            <person name="Oliveira U."/>
            <person name="Santos F.R."/>
            <person name="Vidigal T.H.D.A."/>
            <person name="Brescovit A.D."/>
            <person name="Santos A.J."/>
        </authorList>
    </citation>
    <scope>NUCLEOTIDE SEQUENCE</scope>
    <source>
        <tissue evidence="1">Shoot tissue taken approximately 20 cm above the soil surface</tissue>
    </source>
</reference>
<evidence type="ECO:0000313" key="1">
    <source>
        <dbReference type="EMBL" id="JAE32662.1"/>
    </source>
</evidence>